<feature type="domain" description="Thioester reductase (TE)" evidence="2">
    <location>
        <begin position="10"/>
        <end position="48"/>
    </location>
</feature>
<dbReference type="Proteomes" id="UP000467700">
    <property type="component" value="Unassembled WGS sequence"/>
</dbReference>
<dbReference type="InterPro" id="IPR013120">
    <property type="entry name" value="FAR_NAD-bd"/>
</dbReference>
<evidence type="ECO:0000313" key="4">
    <source>
        <dbReference type="Proteomes" id="UP000467700"/>
    </source>
</evidence>
<dbReference type="AlphaFoldDB" id="A0A8S0X4U1"/>
<gene>
    <name evidence="3" type="ORF">AAE3_LOCUS9457</name>
</gene>
<dbReference type="SUPFAM" id="SSF51735">
    <property type="entry name" value="NAD(P)-binding Rossmann-fold domains"/>
    <property type="match status" value="1"/>
</dbReference>
<comment type="caution">
    <text evidence="3">The sequence shown here is derived from an EMBL/GenBank/DDBJ whole genome shotgun (WGS) entry which is preliminary data.</text>
</comment>
<keyword evidence="4" id="KW-1185">Reference proteome</keyword>
<dbReference type="EMBL" id="CACVBS010000058">
    <property type="protein sequence ID" value="CAA7267182.1"/>
    <property type="molecule type" value="Genomic_DNA"/>
</dbReference>
<dbReference type="Pfam" id="PF07993">
    <property type="entry name" value="NAD_binding_4"/>
    <property type="match status" value="1"/>
</dbReference>
<feature type="compositionally biased region" description="Basic residues" evidence="1">
    <location>
        <begin position="265"/>
        <end position="275"/>
    </location>
</feature>
<sequence length="644" mass="70336">MASKLNIFFTGATGYVGGSILSRLLNHKDAASFQITALVRSTDKAEKLRTLGVDTLIGSYTDENLSFLTEAASKADVYVQADADKLPPAQAILDGLKPKYEASSTPPILIHTSGTGILLDDARGLHSGHIRYSDLETDKLDALPVTVWHRNVDVPILEADKAGYVKAYIIAPSLVFGEPKGPLIDLGIQNGHTMLIEWLAKASITRKQGGYIGKGVNKWGRGGCSHARTTTISDSEAAQYRQRSPDETPSESSDDARVAPLTKSPHTRRVVKRGRINGPATPPSPSPATNLPQQESLTGLHRPTKTNKSQAPWDDMKHLEQMLDSVLASAVIIQAASTIPVELTPHSRSALAAIINILQPHTTMPTAPMSTTALHTATKPYPPPATEQPARRAENKSYAHAASHKTGQSVNRKEVSLAGQMPHPLRRAKAPATPRHSPFRLTLRWPNQPPSLPPGFLMLLLDQLNYNFQEVGEPPPIMALNRTKAGNIIILTRAPVLASALLARQDNVLRSFDKLSNDFKQSEDPILELDVPWHGFVIHNVPALGLAEVMDSPVGHGHDLLVRIKVDIGIPGAHIRDYRVLQRDNSWKEDVTGMSTVSFLIMLDDEGLADRLLSFKGNIHWCTLSGDPLPTPETTWRRKMIRPT</sequence>
<dbReference type="GO" id="GO:0004029">
    <property type="term" value="F:aldehyde dehydrogenase (NAD+) activity"/>
    <property type="evidence" value="ECO:0007669"/>
    <property type="project" value="TreeGrafter"/>
</dbReference>
<dbReference type="Gene3D" id="3.40.50.720">
    <property type="entry name" value="NAD(P)-binding Rossmann-like Domain"/>
    <property type="match status" value="1"/>
</dbReference>
<proteinExistence type="predicted"/>
<evidence type="ECO:0000259" key="2">
    <source>
        <dbReference type="Pfam" id="PF07993"/>
    </source>
</evidence>
<dbReference type="PANTHER" id="PTHR48079">
    <property type="entry name" value="PROTEIN YEEZ"/>
    <property type="match status" value="1"/>
</dbReference>
<feature type="region of interest" description="Disordered" evidence="1">
    <location>
        <begin position="374"/>
        <end position="413"/>
    </location>
</feature>
<accession>A0A8S0X4U1</accession>
<reference evidence="3 4" key="1">
    <citation type="submission" date="2020-01" db="EMBL/GenBank/DDBJ databases">
        <authorList>
            <person name="Gupta K D."/>
        </authorList>
    </citation>
    <scope>NUCLEOTIDE SEQUENCE [LARGE SCALE GENOMIC DNA]</scope>
</reference>
<protein>
    <recommendedName>
        <fullName evidence="2">Thioester reductase (TE) domain-containing protein</fullName>
    </recommendedName>
</protein>
<dbReference type="PANTHER" id="PTHR48079:SF6">
    <property type="entry name" value="NAD(P)-BINDING DOMAIN-CONTAINING PROTEIN-RELATED"/>
    <property type="match status" value="1"/>
</dbReference>
<dbReference type="InterPro" id="IPR051783">
    <property type="entry name" value="NAD(P)-dependent_oxidoreduct"/>
</dbReference>
<evidence type="ECO:0000313" key="3">
    <source>
        <dbReference type="EMBL" id="CAA7267182.1"/>
    </source>
</evidence>
<dbReference type="OrthoDB" id="2130169at2759"/>
<evidence type="ECO:0000256" key="1">
    <source>
        <dbReference type="SAM" id="MobiDB-lite"/>
    </source>
</evidence>
<feature type="region of interest" description="Disordered" evidence="1">
    <location>
        <begin position="227"/>
        <end position="312"/>
    </location>
</feature>
<dbReference type="InterPro" id="IPR036291">
    <property type="entry name" value="NAD(P)-bd_dom_sf"/>
</dbReference>
<name>A0A8S0X4U1_CYCAE</name>
<organism evidence="3 4">
    <name type="scientific">Cyclocybe aegerita</name>
    <name type="common">Black poplar mushroom</name>
    <name type="synonym">Agrocybe aegerita</name>
    <dbReference type="NCBI Taxonomy" id="1973307"/>
    <lineage>
        <taxon>Eukaryota</taxon>
        <taxon>Fungi</taxon>
        <taxon>Dikarya</taxon>
        <taxon>Basidiomycota</taxon>
        <taxon>Agaricomycotina</taxon>
        <taxon>Agaricomycetes</taxon>
        <taxon>Agaricomycetidae</taxon>
        <taxon>Agaricales</taxon>
        <taxon>Agaricineae</taxon>
        <taxon>Bolbitiaceae</taxon>
        <taxon>Cyclocybe</taxon>
    </lineage>
</organism>
<dbReference type="GO" id="GO:0005737">
    <property type="term" value="C:cytoplasm"/>
    <property type="evidence" value="ECO:0007669"/>
    <property type="project" value="TreeGrafter"/>
</dbReference>
<feature type="compositionally biased region" description="Polar residues" evidence="1">
    <location>
        <begin position="227"/>
        <end position="236"/>
    </location>
</feature>